<dbReference type="PROSITE" id="PS51368">
    <property type="entry name" value="UREASE_3"/>
    <property type="match status" value="1"/>
</dbReference>
<dbReference type="PROSITE" id="PS00145">
    <property type="entry name" value="UREASE_2"/>
    <property type="match status" value="1"/>
</dbReference>
<keyword evidence="2 5" id="KW-0533">Nickel</keyword>
<feature type="binding site" description="via carbamate group" evidence="5">
    <location>
        <position position="217"/>
    </location>
    <ligand>
        <name>Ni(2+)</name>
        <dbReference type="ChEBI" id="CHEBI:49786"/>
        <label>2</label>
    </ligand>
</feature>
<keyword evidence="4 5" id="KW-0378">Hydrolase</keyword>
<dbReference type="EMBL" id="CP133218">
    <property type="protein sequence ID" value="WML89592.1"/>
    <property type="molecule type" value="Genomic_DNA"/>
</dbReference>
<accession>A0ABY9MM09</accession>
<dbReference type="Pfam" id="PF01979">
    <property type="entry name" value="Amidohydro_1"/>
    <property type="match status" value="1"/>
</dbReference>
<dbReference type="InterPro" id="IPR011059">
    <property type="entry name" value="Metal-dep_hydrolase_composite"/>
</dbReference>
<dbReference type="InterPro" id="IPR017950">
    <property type="entry name" value="Urease_AS"/>
</dbReference>
<dbReference type="PROSITE" id="PS01120">
    <property type="entry name" value="UREASE_1"/>
    <property type="match status" value="1"/>
</dbReference>
<dbReference type="Gene3D" id="2.30.40.10">
    <property type="entry name" value="Urease, subunit C, domain 1"/>
    <property type="match status" value="1"/>
</dbReference>
<comment type="PTM">
    <text evidence="5">Carboxylation allows a single lysine to coordinate two nickel ions.</text>
</comment>
<dbReference type="InterPro" id="IPR005848">
    <property type="entry name" value="Urease_asu"/>
</dbReference>
<evidence type="ECO:0000256" key="8">
    <source>
        <dbReference type="RuleBase" id="RU000510"/>
    </source>
</evidence>
<dbReference type="NCBIfam" id="TIGR01792">
    <property type="entry name" value="urease_alph"/>
    <property type="match status" value="1"/>
</dbReference>
<dbReference type="InterPro" id="IPR050112">
    <property type="entry name" value="Urease_alpha_subunit"/>
</dbReference>
<feature type="binding site" evidence="5">
    <location>
        <position position="134"/>
    </location>
    <ligand>
        <name>Ni(2+)</name>
        <dbReference type="ChEBI" id="CHEBI:49786"/>
        <label>1</label>
    </ligand>
</feature>
<dbReference type="InterPro" id="IPR006680">
    <property type="entry name" value="Amidohydro-rel"/>
</dbReference>
<feature type="binding site" evidence="5 7">
    <location>
        <position position="219"/>
    </location>
    <ligand>
        <name>substrate</name>
    </ligand>
</feature>
<gene>
    <name evidence="5 11" type="primary">ureC</name>
    <name evidence="11" type="ORF">RCF98_11490</name>
</gene>
<sequence length="584" mass="62504">MARISRQAYAEMYGPTTGDRVRLGDTALIIEVEHDYTVYGDEVKFGGGKVIRDGMGQCQRNDAEVVDVVITNALILDHWGIVKADIGIKHGRIVGIGKAGNPDTQAGVNILVGAGTEAIAGEGHILTAGGIDSHIHFICPQQIDEALMSGVTTMLGGGTGPATGTNATTCTPGIWNLHRMLEAADSFPMNLGFLGKGNVSLPDPLREQVAAGAIGLKLHEDWGTTPAAIDNCLTVADEMDVQVAIHTDTLNESGFLEDTLAAMKGRVIHTYHTEGAGGGHAPDIIKACGQANILPSSTNPTRPYTINTVDEHLDMLMVCHHLSPAIAEDVAFAESRIRRETIAAEDILHDLGAFSMISSDSQAMGRVGEVIIRTWQTAHKMKVQRGHLDVPFGFAQGTGSGSLAERSRSQDHDNFRAKRYVAKYTINPAITHGISHEVGSVEVGKLADLVLWKPAFFGAKPSLIIKGGMIIAAPMGDPNASIPTPQPVHYRPMFGAFGKAKHATTMTFLSQAGYNAGVHQQLGLQSLIGVVKNCRSISKASMIHNDYQPVIEVDSQTYQVRADGELLICEPASELPLAQRYFLF</sequence>
<evidence type="ECO:0000256" key="9">
    <source>
        <dbReference type="RuleBase" id="RU004158"/>
    </source>
</evidence>
<dbReference type="InterPro" id="IPR032466">
    <property type="entry name" value="Metal_Hydrolase"/>
</dbReference>
<evidence type="ECO:0000256" key="3">
    <source>
        <dbReference type="ARBA" id="ARBA00022723"/>
    </source>
</evidence>
<evidence type="ECO:0000256" key="2">
    <source>
        <dbReference type="ARBA" id="ARBA00022596"/>
    </source>
</evidence>
<dbReference type="HAMAP" id="MF_01953">
    <property type="entry name" value="Urease_alpha"/>
    <property type="match status" value="1"/>
</dbReference>
<feature type="binding site" evidence="5">
    <location>
        <position position="360"/>
    </location>
    <ligand>
        <name>Ni(2+)</name>
        <dbReference type="ChEBI" id="CHEBI:49786"/>
        <label>1</label>
    </ligand>
</feature>
<dbReference type="Pfam" id="PF00449">
    <property type="entry name" value="Urease_alpha"/>
    <property type="match status" value="1"/>
</dbReference>
<dbReference type="RefSeq" id="WP_308893875.1">
    <property type="nucleotide sequence ID" value="NZ_CP133218.1"/>
</dbReference>
<reference evidence="11 12" key="1">
    <citation type="submission" date="2023-08" db="EMBL/GenBank/DDBJ databases">
        <title>New molecular markers tilS and rpoB for phylogenetic and monitoring studies of the genus Thiothrix biodiversity.</title>
        <authorList>
            <person name="Ravin N.V."/>
            <person name="Smolyakov D."/>
            <person name="Markov N.D."/>
            <person name="Beletsky A.V."/>
            <person name="Mardanov A.V."/>
            <person name="Rudenko T.S."/>
            <person name="Grabovich M.Y."/>
        </authorList>
    </citation>
    <scope>NUCLEOTIDE SEQUENCE [LARGE SCALE GENOMIC DNA]</scope>
    <source>
        <strain evidence="11 12">MK1</strain>
    </source>
</reference>
<dbReference type="PANTHER" id="PTHR43440:SF1">
    <property type="entry name" value="UREASE"/>
    <property type="match status" value="1"/>
</dbReference>
<comment type="pathway">
    <text evidence="1 5">Nitrogen metabolism; urea degradation; CO(2) and NH(3) from urea (urease route): step 1/1.</text>
</comment>
<dbReference type="Proteomes" id="UP001236657">
    <property type="component" value="Chromosome"/>
</dbReference>
<feature type="binding site" evidence="5">
    <location>
        <position position="246"/>
    </location>
    <ligand>
        <name>Ni(2+)</name>
        <dbReference type="ChEBI" id="CHEBI:49786"/>
        <label>2</label>
    </ligand>
</feature>
<evidence type="ECO:0000256" key="5">
    <source>
        <dbReference type="HAMAP-Rule" id="MF_01953"/>
    </source>
</evidence>
<name>A0ABY9MM09_9GAMM</name>
<dbReference type="EC" id="3.5.1.5" evidence="5 6"/>
<organism evidence="11 12">
    <name type="scientific">Thiothrix lacustris</name>
    <dbReference type="NCBI Taxonomy" id="525917"/>
    <lineage>
        <taxon>Bacteria</taxon>
        <taxon>Pseudomonadati</taxon>
        <taxon>Pseudomonadota</taxon>
        <taxon>Gammaproteobacteria</taxon>
        <taxon>Thiotrichales</taxon>
        <taxon>Thiotrichaceae</taxon>
        <taxon>Thiothrix</taxon>
    </lineage>
</organism>
<dbReference type="SUPFAM" id="SSF51338">
    <property type="entry name" value="Composite domain of metallo-dependent hydrolases"/>
    <property type="match status" value="2"/>
</dbReference>
<dbReference type="InterPro" id="IPR029754">
    <property type="entry name" value="Urease_Ni-bd"/>
</dbReference>
<dbReference type="GO" id="GO:0009039">
    <property type="term" value="F:urease activity"/>
    <property type="evidence" value="ECO:0007669"/>
    <property type="project" value="UniProtKB-EC"/>
</dbReference>
<keyword evidence="3 5" id="KW-0479">Metal-binding</keyword>
<dbReference type="NCBIfam" id="NF009686">
    <property type="entry name" value="PRK13207.1"/>
    <property type="match status" value="1"/>
</dbReference>
<comment type="catalytic activity">
    <reaction evidence="5 8">
        <text>urea + 2 H2O + H(+) = hydrogencarbonate + 2 NH4(+)</text>
        <dbReference type="Rhea" id="RHEA:20557"/>
        <dbReference type="ChEBI" id="CHEBI:15377"/>
        <dbReference type="ChEBI" id="CHEBI:15378"/>
        <dbReference type="ChEBI" id="CHEBI:16199"/>
        <dbReference type="ChEBI" id="CHEBI:17544"/>
        <dbReference type="ChEBI" id="CHEBI:28938"/>
        <dbReference type="EC" id="3.5.1.5"/>
    </reaction>
</comment>
<dbReference type="InterPro" id="IPR017951">
    <property type="entry name" value="Urease_asu_c"/>
</dbReference>
<feature type="domain" description="Urease" evidence="10">
    <location>
        <begin position="129"/>
        <end position="584"/>
    </location>
</feature>
<protein>
    <recommendedName>
        <fullName evidence="5 6">Urease subunit alpha</fullName>
        <ecNumber evidence="5 6">3.5.1.5</ecNumber>
    </recommendedName>
    <alternativeName>
        <fullName evidence="5">Urea amidohydrolase subunit alpha</fullName>
    </alternativeName>
</protein>
<comment type="subcellular location">
    <subcellularLocation>
        <location evidence="5 7">Cytoplasm</location>
    </subcellularLocation>
</comment>
<feature type="binding site" evidence="5">
    <location>
        <position position="272"/>
    </location>
    <ligand>
        <name>Ni(2+)</name>
        <dbReference type="ChEBI" id="CHEBI:49786"/>
        <label>2</label>
    </ligand>
</feature>
<evidence type="ECO:0000259" key="10">
    <source>
        <dbReference type="PROSITE" id="PS51368"/>
    </source>
</evidence>
<evidence type="ECO:0000256" key="7">
    <source>
        <dbReference type="PROSITE-ProRule" id="PRU00700"/>
    </source>
</evidence>
<dbReference type="InterPro" id="IPR011612">
    <property type="entry name" value="Urease_alpha_N_dom"/>
</dbReference>
<evidence type="ECO:0000256" key="4">
    <source>
        <dbReference type="ARBA" id="ARBA00022801"/>
    </source>
</evidence>
<dbReference type="CDD" id="cd00375">
    <property type="entry name" value="Urease_alpha"/>
    <property type="match status" value="1"/>
</dbReference>
<comment type="subunit">
    <text evidence="5">Heterotrimer of UreA (gamma), UreB (beta) and UreC (alpha) subunits. Three heterotrimers associate to form the active enzyme.</text>
</comment>
<feature type="active site" description="Proton donor" evidence="5 7">
    <location>
        <position position="320"/>
    </location>
</feature>
<keyword evidence="5 7" id="KW-0963">Cytoplasm</keyword>
<comment type="similarity">
    <text evidence="5 9">Belongs to the metallo-dependent hydrolases superfamily. Urease alpha subunit family.</text>
</comment>
<evidence type="ECO:0000313" key="11">
    <source>
        <dbReference type="EMBL" id="WML89592.1"/>
    </source>
</evidence>
<evidence type="ECO:0000313" key="12">
    <source>
        <dbReference type="Proteomes" id="UP001236657"/>
    </source>
</evidence>
<proteinExistence type="inferred from homology"/>
<keyword evidence="12" id="KW-1185">Reference proteome</keyword>
<feature type="modified residue" description="N6-carboxylysine" evidence="5">
    <location>
        <position position="217"/>
    </location>
</feature>
<feature type="binding site" description="via carbamate group" evidence="5">
    <location>
        <position position="217"/>
    </location>
    <ligand>
        <name>Ni(2+)</name>
        <dbReference type="ChEBI" id="CHEBI:49786"/>
        <label>1</label>
    </ligand>
</feature>
<dbReference type="Gene3D" id="3.20.20.140">
    <property type="entry name" value="Metal-dependent hydrolases"/>
    <property type="match status" value="1"/>
</dbReference>
<feature type="binding site" evidence="5">
    <location>
        <position position="136"/>
    </location>
    <ligand>
        <name>Ni(2+)</name>
        <dbReference type="ChEBI" id="CHEBI:49786"/>
        <label>1</label>
    </ligand>
</feature>
<dbReference type="PANTHER" id="PTHR43440">
    <property type="entry name" value="UREASE"/>
    <property type="match status" value="1"/>
</dbReference>
<evidence type="ECO:0000256" key="6">
    <source>
        <dbReference type="NCBIfam" id="TIGR01792"/>
    </source>
</evidence>
<evidence type="ECO:0000256" key="1">
    <source>
        <dbReference type="ARBA" id="ARBA00004897"/>
    </source>
</evidence>
<dbReference type="PRINTS" id="PR01752">
    <property type="entry name" value="UREASE"/>
</dbReference>
<comment type="cofactor">
    <cofactor evidence="5 8">
        <name>Ni cation</name>
        <dbReference type="ChEBI" id="CHEBI:25516"/>
    </cofactor>
    <text evidence="5 8">Binds 2 nickel ions per subunit.</text>
</comment>
<dbReference type="SUPFAM" id="SSF51556">
    <property type="entry name" value="Metallo-dependent hydrolases"/>
    <property type="match status" value="1"/>
</dbReference>